<evidence type="ECO:0000313" key="4">
    <source>
        <dbReference type="Proteomes" id="UP000775213"/>
    </source>
</evidence>
<sequence length="225" mass="25839">MAFRFYLLPLFLLGILLTTSYFDKDAISRNPEFLRFGRLLNTLQTQGHCNPLSATSNYRPPPSPPPATTSDHHRRPPPPSPPATTSGHRRPSPLTATAGHHLRHHQQPPLAIADHHRRPPPTTTSATTSNHLWPPPTTTDNHLRHHQQIDYRKMKSSKTNCICCYHVPGRTIFHLFKIPDQVTLVRNARIYHKRYHVVVLDDHITTNAYLKCEDIPQLYNTFVRK</sequence>
<evidence type="ECO:0000313" key="3">
    <source>
        <dbReference type="EMBL" id="KAH0466448.1"/>
    </source>
</evidence>
<feature type="signal peptide" evidence="2">
    <location>
        <begin position="1"/>
        <end position="22"/>
    </location>
</feature>
<feature type="region of interest" description="Disordered" evidence="1">
    <location>
        <begin position="47"/>
        <end position="144"/>
    </location>
</feature>
<evidence type="ECO:0000256" key="2">
    <source>
        <dbReference type="SAM" id="SignalP"/>
    </source>
</evidence>
<feature type="compositionally biased region" description="Polar residues" evidence="1">
    <location>
        <begin position="47"/>
        <end position="58"/>
    </location>
</feature>
<dbReference type="AlphaFoldDB" id="A0AAV7HFV6"/>
<dbReference type="EMBL" id="JAGFBR010000005">
    <property type="protein sequence ID" value="KAH0466448.1"/>
    <property type="molecule type" value="Genomic_DNA"/>
</dbReference>
<dbReference type="Proteomes" id="UP000775213">
    <property type="component" value="Unassembled WGS sequence"/>
</dbReference>
<proteinExistence type="predicted"/>
<accession>A0AAV7HFV6</accession>
<keyword evidence="4" id="KW-1185">Reference proteome</keyword>
<gene>
    <name evidence="3" type="ORF">IEQ34_003686</name>
</gene>
<evidence type="ECO:0000256" key="1">
    <source>
        <dbReference type="SAM" id="MobiDB-lite"/>
    </source>
</evidence>
<name>A0AAV7HFV6_DENCH</name>
<keyword evidence="2" id="KW-0732">Signal</keyword>
<protein>
    <submittedName>
        <fullName evidence="3">Uncharacterized protein</fullName>
    </submittedName>
</protein>
<reference evidence="3 4" key="1">
    <citation type="journal article" date="2021" name="Hortic Res">
        <title>Chromosome-scale assembly of the Dendrobium chrysotoxum genome enhances the understanding of orchid evolution.</title>
        <authorList>
            <person name="Zhang Y."/>
            <person name="Zhang G.Q."/>
            <person name="Zhang D."/>
            <person name="Liu X.D."/>
            <person name="Xu X.Y."/>
            <person name="Sun W.H."/>
            <person name="Yu X."/>
            <person name="Zhu X."/>
            <person name="Wang Z.W."/>
            <person name="Zhao X."/>
            <person name="Zhong W.Y."/>
            <person name="Chen H."/>
            <person name="Yin W.L."/>
            <person name="Huang T."/>
            <person name="Niu S.C."/>
            <person name="Liu Z.J."/>
        </authorList>
    </citation>
    <scope>NUCLEOTIDE SEQUENCE [LARGE SCALE GENOMIC DNA]</scope>
    <source>
        <strain evidence="3">Lindl</strain>
    </source>
</reference>
<feature type="chain" id="PRO_5043787285" evidence="2">
    <location>
        <begin position="23"/>
        <end position="225"/>
    </location>
</feature>
<organism evidence="3 4">
    <name type="scientific">Dendrobium chrysotoxum</name>
    <name type="common">Orchid</name>
    <dbReference type="NCBI Taxonomy" id="161865"/>
    <lineage>
        <taxon>Eukaryota</taxon>
        <taxon>Viridiplantae</taxon>
        <taxon>Streptophyta</taxon>
        <taxon>Embryophyta</taxon>
        <taxon>Tracheophyta</taxon>
        <taxon>Spermatophyta</taxon>
        <taxon>Magnoliopsida</taxon>
        <taxon>Liliopsida</taxon>
        <taxon>Asparagales</taxon>
        <taxon>Orchidaceae</taxon>
        <taxon>Epidendroideae</taxon>
        <taxon>Malaxideae</taxon>
        <taxon>Dendrobiinae</taxon>
        <taxon>Dendrobium</taxon>
    </lineage>
</organism>
<comment type="caution">
    <text evidence="3">The sequence shown here is derived from an EMBL/GenBank/DDBJ whole genome shotgun (WGS) entry which is preliminary data.</text>
</comment>